<dbReference type="PANTHER" id="PTHR48207">
    <property type="entry name" value="SUCCINATE--HYDROXYMETHYLGLUTARATE COA-TRANSFERASE"/>
    <property type="match status" value="1"/>
</dbReference>
<evidence type="ECO:0000313" key="3">
    <source>
        <dbReference type="Proteomes" id="UP000476837"/>
    </source>
</evidence>
<dbReference type="SUPFAM" id="SSF89796">
    <property type="entry name" value="CoA-transferase family III (CaiB/BaiF)"/>
    <property type="match status" value="1"/>
</dbReference>
<dbReference type="PANTHER" id="PTHR48207:SF3">
    <property type="entry name" value="SUCCINATE--HYDROXYMETHYLGLUTARATE COA-TRANSFERASE"/>
    <property type="match status" value="1"/>
</dbReference>
<dbReference type="InterPro" id="IPR050483">
    <property type="entry name" value="CoA-transferase_III_domain"/>
</dbReference>
<dbReference type="Gene3D" id="3.40.50.10540">
    <property type="entry name" value="Crotonobetainyl-coa:carnitine coa-transferase, domain 1"/>
    <property type="match status" value="1"/>
</dbReference>
<feature type="non-terminal residue" evidence="2">
    <location>
        <position position="1"/>
    </location>
</feature>
<sequence>KDIFATVEEWTMTKTKFEVMEILNQYDIPCGPILSMKELAEDQSLRETGTIVEVDHPTRGKYLTVGNPIKLSDSPTEVTRSPLLGEHTDEILREVLGFDERRIGEVRDSGALGLVVPRMAAE</sequence>
<gene>
    <name evidence="2" type="ORF">DS837_31595</name>
</gene>
<evidence type="ECO:0000313" key="2">
    <source>
        <dbReference type="EMBL" id="KAA0675812.1"/>
    </source>
</evidence>
<dbReference type="Proteomes" id="UP000476837">
    <property type="component" value="Unassembled WGS sequence"/>
</dbReference>
<dbReference type="InterPro" id="IPR044855">
    <property type="entry name" value="CoA-Trfase_III_dom3_sf"/>
</dbReference>
<organism evidence="2 3">
    <name type="scientific">Azospirillum brasilense</name>
    <dbReference type="NCBI Taxonomy" id="192"/>
    <lineage>
        <taxon>Bacteria</taxon>
        <taxon>Pseudomonadati</taxon>
        <taxon>Pseudomonadota</taxon>
        <taxon>Alphaproteobacteria</taxon>
        <taxon>Rhodospirillales</taxon>
        <taxon>Azospirillaceae</taxon>
        <taxon>Azospirillum</taxon>
    </lineage>
</organism>
<name>A0A6L3ARE0_AZOBR</name>
<proteinExistence type="predicted"/>
<accession>A0A6L3ARE0</accession>
<reference evidence="2 3" key="1">
    <citation type="submission" date="2018-07" db="EMBL/GenBank/DDBJ databases">
        <title>Genome sequence of Roseomonas fauriae ATCC 49958.</title>
        <authorList>
            <person name="Sant'Anna F.H."/>
            <person name="Baldani J.I."/>
            <person name="Zilli J.E."/>
            <person name="Reis V.M."/>
            <person name="Hartmann A."/>
            <person name="Cruz L."/>
            <person name="de Souza E.M."/>
            <person name="de Oliveira Pedrosa F."/>
            <person name="Passaglia L.M.P."/>
        </authorList>
    </citation>
    <scope>NUCLEOTIDE SEQUENCE [LARGE SCALE GENOMIC DNA]</scope>
    <source>
        <strain evidence="2 3">ATCC 49958</strain>
    </source>
</reference>
<dbReference type="AlphaFoldDB" id="A0A6L3ARE0"/>
<dbReference type="Pfam" id="PF02515">
    <property type="entry name" value="CoA_transf_3"/>
    <property type="match status" value="1"/>
</dbReference>
<dbReference type="EMBL" id="QOKV01000071">
    <property type="protein sequence ID" value="KAA0675812.1"/>
    <property type="molecule type" value="Genomic_DNA"/>
</dbReference>
<dbReference type="InterPro" id="IPR003673">
    <property type="entry name" value="CoA-Trfase_fam_III"/>
</dbReference>
<evidence type="ECO:0000256" key="1">
    <source>
        <dbReference type="ARBA" id="ARBA00022679"/>
    </source>
</evidence>
<comment type="caution">
    <text evidence="2">The sequence shown here is derived from an EMBL/GenBank/DDBJ whole genome shotgun (WGS) entry which is preliminary data.</text>
</comment>
<keyword evidence="1 2" id="KW-0808">Transferase</keyword>
<protein>
    <submittedName>
        <fullName evidence="2">Formyl-CoA transferase</fullName>
        <ecNumber evidence="2">2.8.3.16</ecNumber>
    </submittedName>
</protein>
<dbReference type="InterPro" id="IPR023606">
    <property type="entry name" value="CoA-Trfase_III_dom_1_sf"/>
</dbReference>
<dbReference type="GO" id="GO:0033608">
    <property type="term" value="F:formyl-CoA transferase activity"/>
    <property type="evidence" value="ECO:0007669"/>
    <property type="project" value="UniProtKB-EC"/>
</dbReference>
<dbReference type="EC" id="2.8.3.16" evidence="2"/>
<dbReference type="RefSeq" id="WP_211102459.1">
    <property type="nucleotide sequence ID" value="NZ_QOKV01000071.1"/>
</dbReference>
<dbReference type="Gene3D" id="3.30.1540.10">
    <property type="entry name" value="formyl-coa transferase, domain 3"/>
    <property type="match status" value="1"/>
</dbReference>